<dbReference type="AlphaFoldDB" id="A0A7X8THW0"/>
<protein>
    <recommendedName>
        <fullName evidence="3">AbiEi antitoxin C-terminal domain-containing protein</fullName>
    </recommendedName>
</protein>
<accession>A0A7X8THW0</accession>
<gene>
    <name evidence="1" type="ORF">HGQ17_01660</name>
</gene>
<evidence type="ECO:0008006" key="3">
    <source>
        <dbReference type="Google" id="ProtNLM"/>
    </source>
</evidence>
<keyword evidence="2" id="KW-1185">Reference proteome</keyword>
<evidence type="ECO:0000313" key="2">
    <source>
        <dbReference type="Proteomes" id="UP000523139"/>
    </source>
</evidence>
<reference evidence="1 2" key="1">
    <citation type="submission" date="2020-04" db="EMBL/GenBank/DDBJ databases">
        <title>Nesterenkonia sp. nov., isolated from marine sediment.</title>
        <authorList>
            <person name="Zhang G."/>
        </authorList>
    </citation>
    <scope>NUCLEOTIDE SEQUENCE [LARGE SCALE GENOMIC DNA]</scope>
    <source>
        <strain evidence="1 2">MY13</strain>
    </source>
</reference>
<dbReference type="Proteomes" id="UP000523139">
    <property type="component" value="Unassembled WGS sequence"/>
</dbReference>
<comment type="caution">
    <text evidence="1">The sequence shown here is derived from an EMBL/GenBank/DDBJ whole genome shotgun (WGS) entry which is preliminary data.</text>
</comment>
<proteinExistence type="predicted"/>
<organism evidence="1 2">
    <name type="scientific">Nesterenkonia sedimenti</name>
    <dbReference type="NCBI Taxonomy" id="1463632"/>
    <lineage>
        <taxon>Bacteria</taxon>
        <taxon>Bacillati</taxon>
        <taxon>Actinomycetota</taxon>
        <taxon>Actinomycetes</taxon>
        <taxon>Micrococcales</taxon>
        <taxon>Micrococcaceae</taxon>
        <taxon>Nesterenkonia</taxon>
    </lineage>
</organism>
<evidence type="ECO:0000313" key="1">
    <source>
        <dbReference type="EMBL" id="NLS08730.1"/>
    </source>
</evidence>
<name>A0A7X8THW0_9MICC</name>
<dbReference type="RefSeq" id="WP_168886219.1">
    <property type="nucleotide sequence ID" value="NZ_JABAHY010000001.1"/>
</dbReference>
<dbReference type="EMBL" id="JABAHY010000001">
    <property type="protein sequence ID" value="NLS08730.1"/>
    <property type="molecule type" value="Genomic_DNA"/>
</dbReference>
<sequence>MAAHSPARLSVPAPAGIYRAGYPFTAEELQVMTNEGLLRHMLADVYAEAGLRDTAAHRALAATALLNQTLRARGVICGESAAWVHLGHPEPPRRTAVIASGTYRKPTAATGRWQVHQVRLYASEIQQLGRVRVTTPARTVADLFTGVGLDGEPMAKPVDTVLARAQHPTPQLLDWPTAEGDYHQLKTRLSLIGRLLESSSQPEAVQELAGGITRQLCRGGWDETREKSIREILDQCVSRRLPTVR</sequence>